<dbReference type="InterPro" id="IPR003672">
    <property type="entry name" value="CobN/Mg_chltase"/>
</dbReference>
<dbReference type="PANTHER" id="PTHR44119:SF4">
    <property type="entry name" value="AEROBIC COBALTOCHELATASE SUBUNIT COBN"/>
    <property type="match status" value="1"/>
</dbReference>
<reference evidence="4" key="1">
    <citation type="journal article" date="2019" name="Int. J. Syst. Evol. Microbiol.">
        <title>The Global Catalogue of Microorganisms (GCM) 10K type strain sequencing project: providing services to taxonomists for standard genome sequencing and annotation.</title>
        <authorList>
            <consortium name="The Broad Institute Genomics Platform"/>
            <consortium name="The Broad Institute Genome Sequencing Center for Infectious Disease"/>
            <person name="Wu L."/>
            <person name="Ma J."/>
        </authorList>
    </citation>
    <scope>NUCLEOTIDE SEQUENCE [LARGE SCALE GENOMIC DNA]</scope>
    <source>
        <strain evidence="4">KCTC 42182</strain>
    </source>
</reference>
<dbReference type="Proteomes" id="UP001595711">
    <property type="component" value="Unassembled WGS sequence"/>
</dbReference>
<evidence type="ECO:0000313" key="4">
    <source>
        <dbReference type="Proteomes" id="UP001595711"/>
    </source>
</evidence>
<keyword evidence="3" id="KW-0436">Ligase</keyword>
<gene>
    <name evidence="3" type="primary">cobN</name>
    <name evidence="3" type="ORF">ACFOOQ_09465</name>
</gene>
<accession>A0ABV7VF47</accession>
<dbReference type="EC" id="6.6.1.2" evidence="1"/>
<keyword evidence="4" id="KW-1185">Reference proteome</keyword>
<dbReference type="Pfam" id="PF02514">
    <property type="entry name" value="CobN-Mg_chel"/>
    <property type="match status" value="1"/>
</dbReference>
<dbReference type="GO" id="GO:0051116">
    <property type="term" value="F:cobaltochelatase activity"/>
    <property type="evidence" value="ECO:0007669"/>
    <property type="project" value="UniProtKB-EC"/>
</dbReference>
<dbReference type="RefSeq" id="WP_379724962.1">
    <property type="nucleotide sequence ID" value="NZ_JBHRYJ010000001.1"/>
</dbReference>
<protein>
    <recommendedName>
        <fullName evidence="1">Cobaltochelatase subunit CobN</fullName>
        <ecNumber evidence="1">6.6.1.2</ecNumber>
    </recommendedName>
</protein>
<name>A0ABV7VF47_9PROT</name>
<comment type="caution">
    <text evidence="3">The sequence shown here is derived from an EMBL/GenBank/DDBJ whole genome shotgun (WGS) entry which is preliminary data.</text>
</comment>
<dbReference type="PANTHER" id="PTHR44119">
    <property type="entry name" value="MAGNESIUM-CHELATASE SUBUNIT CHLH, CHLOROPLASTIC"/>
    <property type="match status" value="1"/>
</dbReference>
<sequence length="1255" mass="136064">MHLLKAIPGGTATADGAVDLKQSPGDIVVLSAADSELACLSTACAALPADFPTVRLANLLQLGHPYSVDLYVDSVIAQARLVIVRLLGGQSYWPYGVERLSDICRSRGIRLAFLPGDRQPDPGLDGYSTVDDDASAALFSYFREGGLANLTEALKFAATLIGHDCAVAPARPLPPAGIYWPGQANPDLEHMRLLWGQPRPVAAIVFYRAQMQAGDVAPVAALAAALTEAGLNPLPVFVTSLKDRLSADIVASLLDLAPPDVILNATSFAVGSPAQDGTRSETDDPLGQCDCPVLQVVFASNPREQWQDGSRGLSARDLAISVALPEIDGRIMTRAVAFKAEAEFDARTECSIVRLAADPGRARFVAQLAARWSNLARKAPGERRVGLVLANYPNRDGRIGNGVGLDTPESAVRILRAMKDAGYDLNAIPVSGNRLIEALQAGVTNDLAASALRQVRALYPIDAYREAFARLPAAVQQAVTGRWGDPAQDPQLRRGDDDGQPAGFALPVLLLGHVAVLIQPARGYNIDPVRSYHDPDLLPPHHYFAAYFWLRDRFRADAVIHCGKHGNLEWLPGKALALSEACIPEAVLGPLPQLYPFIVNDPGEGTQAKRRTAAVILDHLTPPLTRAEIYGDLAALEQLVDEYYEAAGLDRRRLPLLTDRILAEARRIGLDADCDIRIDEAADSALLKLDNHLCDLKELQIRDGLHVYGRTPQGEPLIDLLVALVRLPRGSGKDGDASLLRALAADLGLQFDPLDVDFARDWRGARPAVLLDMSKAAWRSRGDTVERLELLAKQLVGDRRLPDEDWLQTRAVLDTIDDRLRPAVLACGPNEMENLLRGLDGRFVPPGPSGAPTRGRPEVLPTGRNFYSLDARALPTPAAWTLGWRSADALLQRHRQDHGEWPRAILLNAWGTANMRTGGDDIAQALALIGARPTWEGASGRVTGFEIVPIDLLDRPRIDVTLKVSGFFRDAFPAQVALFDAASRAVQALDEPDHLNPLAAHARAEADRLTAGGVPAEAAKRSAGYRVFGAKPGAYGAGLQALVDEGGWEHSDDFARAYIAWGGYAYGADSEGQADYAGFTRRLASIDTVVQNQDNREHDLLDSDDYYQFEGGAVAAVRHAAGKAPVAYHNDHSRPENPRIRRLEEEIARVVRGRAANPKWISGVKRHGYKGAFEIAATVDYLFAFAATTGLVRDHQFDQIYDAYLGDAETRAFIETNNPAAAREIAARFREAIARNLWRPRANTAAELLDRMTAA</sequence>
<proteinExistence type="predicted"/>
<dbReference type="CDD" id="cd10150">
    <property type="entry name" value="CobN_like"/>
    <property type="match status" value="1"/>
</dbReference>
<evidence type="ECO:0000313" key="3">
    <source>
        <dbReference type="EMBL" id="MFC3675769.1"/>
    </source>
</evidence>
<dbReference type="InterPro" id="IPR011953">
    <property type="entry name" value="Cobalto_CobN"/>
</dbReference>
<evidence type="ECO:0000259" key="2">
    <source>
        <dbReference type="Pfam" id="PF02514"/>
    </source>
</evidence>
<dbReference type="EMBL" id="JBHRYJ010000001">
    <property type="protein sequence ID" value="MFC3675769.1"/>
    <property type="molecule type" value="Genomic_DNA"/>
</dbReference>
<organism evidence="3 4">
    <name type="scientific">Ferrovibrio xuzhouensis</name>
    <dbReference type="NCBI Taxonomy" id="1576914"/>
    <lineage>
        <taxon>Bacteria</taxon>
        <taxon>Pseudomonadati</taxon>
        <taxon>Pseudomonadota</taxon>
        <taxon>Alphaproteobacteria</taxon>
        <taxon>Rhodospirillales</taxon>
        <taxon>Rhodospirillaceae</taxon>
        <taxon>Ferrovibrio</taxon>
    </lineage>
</organism>
<evidence type="ECO:0000256" key="1">
    <source>
        <dbReference type="NCBIfam" id="TIGR02257"/>
    </source>
</evidence>
<feature type="domain" description="CobN/magnesium chelatase" evidence="2">
    <location>
        <begin position="140"/>
        <end position="1244"/>
    </location>
</feature>
<dbReference type="NCBIfam" id="TIGR02257">
    <property type="entry name" value="cobalto_cobN"/>
    <property type="match status" value="1"/>
</dbReference>